<dbReference type="PROSITE" id="PS50206">
    <property type="entry name" value="RHODANESE_3"/>
    <property type="match status" value="1"/>
</dbReference>
<keyword evidence="4" id="KW-1185">Reference proteome</keyword>
<dbReference type="InterPro" id="IPR036873">
    <property type="entry name" value="Rhodanese-like_dom_sf"/>
</dbReference>
<dbReference type="SMART" id="SM00450">
    <property type="entry name" value="RHOD"/>
    <property type="match status" value="1"/>
</dbReference>
<protein>
    <submittedName>
        <fullName evidence="3">Rhodanese-like domain-containing protein</fullName>
    </submittedName>
</protein>
<feature type="domain" description="Rhodanese" evidence="2">
    <location>
        <begin position="38"/>
        <end position="142"/>
    </location>
</feature>
<accession>A0A972F9R8</accession>
<dbReference type="RefSeq" id="WP_168989146.1">
    <property type="nucleotide sequence ID" value="NZ_CAWPHM010000027.1"/>
</dbReference>
<name>A0A972F9R8_9RHOO</name>
<evidence type="ECO:0000313" key="3">
    <source>
        <dbReference type="EMBL" id="NMG04475.1"/>
    </source>
</evidence>
<dbReference type="EMBL" id="WTVM01000124">
    <property type="protein sequence ID" value="NMG04475.1"/>
    <property type="molecule type" value="Genomic_DNA"/>
</dbReference>
<reference evidence="3" key="1">
    <citation type="submission" date="2019-12" db="EMBL/GenBank/DDBJ databases">
        <title>Comparative genomics gives insights into the taxonomy of the Azoarcus-Aromatoleum group and reveals separate origins of nif in the plant-associated Azoarcus and non-plant-associated Aromatoleum sub-groups.</title>
        <authorList>
            <person name="Lafos M."/>
            <person name="Maluk M."/>
            <person name="Batista M."/>
            <person name="Junghare M."/>
            <person name="Carmona M."/>
            <person name="Faoro H."/>
            <person name="Cruz L.M."/>
            <person name="Battistoni F."/>
            <person name="De Souza E."/>
            <person name="Pedrosa F."/>
            <person name="Chen W.-M."/>
            <person name="Poole P.S."/>
            <person name="Dixon R.A."/>
            <person name="James E.K."/>
        </authorList>
    </citation>
    <scope>NUCLEOTIDE SEQUENCE</scope>
    <source>
        <strain evidence="3">NSC3</strain>
    </source>
</reference>
<organism evidence="3 4">
    <name type="scientific">Azoarcus taiwanensis</name>
    <dbReference type="NCBI Taxonomy" id="666964"/>
    <lineage>
        <taxon>Bacteria</taxon>
        <taxon>Pseudomonadati</taxon>
        <taxon>Pseudomonadota</taxon>
        <taxon>Betaproteobacteria</taxon>
        <taxon>Rhodocyclales</taxon>
        <taxon>Zoogloeaceae</taxon>
        <taxon>Azoarcus</taxon>
    </lineage>
</organism>
<sequence length="146" mass="15770">MMTMRYLFASLVLALALTAAADERSGNLTAEQAFALAEAGEVTLIDIRRPDEWRQTGVAKGVRTINMLHPQGMPGFAREVYAAVGNDLDAAIVLICRTGNRTSRLQPILTEMGFTNVRHVPEGMVGSRSGPGWIARGLPVEACQIC</sequence>
<keyword evidence="1" id="KW-0732">Signal</keyword>
<proteinExistence type="predicted"/>
<dbReference type="Gene3D" id="3.40.250.10">
    <property type="entry name" value="Rhodanese-like domain"/>
    <property type="match status" value="1"/>
</dbReference>
<feature type="signal peptide" evidence="1">
    <location>
        <begin position="1"/>
        <end position="21"/>
    </location>
</feature>
<evidence type="ECO:0000313" key="4">
    <source>
        <dbReference type="Proteomes" id="UP000599523"/>
    </source>
</evidence>
<dbReference type="Proteomes" id="UP000599523">
    <property type="component" value="Unassembled WGS sequence"/>
</dbReference>
<gene>
    <name evidence="3" type="ORF">GPA21_16075</name>
</gene>
<comment type="caution">
    <text evidence="3">The sequence shown here is derived from an EMBL/GenBank/DDBJ whole genome shotgun (WGS) entry which is preliminary data.</text>
</comment>
<evidence type="ECO:0000256" key="1">
    <source>
        <dbReference type="SAM" id="SignalP"/>
    </source>
</evidence>
<dbReference type="SUPFAM" id="SSF52821">
    <property type="entry name" value="Rhodanese/Cell cycle control phosphatase"/>
    <property type="match status" value="1"/>
</dbReference>
<dbReference type="AlphaFoldDB" id="A0A972F9R8"/>
<evidence type="ECO:0000259" key="2">
    <source>
        <dbReference type="PROSITE" id="PS50206"/>
    </source>
</evidence>
<dbReference type="Pfam" id="PF00581">
    <property type="entry name" value="Rhodanese"/>
    <property type="match status" value="1"/>
</dbReference>
<dbReference type="InterPro" id="IPR001763">
    <property type="entry name" value="Rhodanese-like_dom"/>
</dbReference>
<feature type="chain" id="PRO_5037640169" evidence="1">
    <location>
        <begin position="22"/>
        <end position="146"/>
    </location>
</feature>